<comment type="caution">
    <text evidence="3">The sequence shown here is derived from an EMBL/GenBank/DDBJ whole genome shotgun (WGS) entry which is preliminary data.</text>
</comment>
<dbReference type="PIRSF" id="PIRSF004976">
    <property type="entry name" value="ATPase_YdaO"/>
    <property type="match status" value="1"/>
</dbReference>
<dbReference type="InterPro" id="IPR011063">
    <property type="entry name" value="TilS/TtcA_N"/>
</dbReference>
<name>A0ABS2GMI2_9FIRM</name>
<dbReference type="SUPFAM" id="SSF52402">
    <property type="entry name" value="Adenine nucleotide alpha hydrolases-like"/>
    <property type="match status" value="1"/>
</dbReference>
<dbReference type="InterPro" id="IPR014729">
    <property type="entry name" value="Rossmann-like_a/b/a_fold"/>
</dbReference>
<sequence>MQRIMGMARKAITEYDMIQNGDRVAVGVSGGKDSVALTMALHWLRRFIGIDYEVVAITLDPCFGGVECDYSPLAELFEREGIEYVIKRTNIGRVVFDVREETNPCSLCAKMRRGALHDTAKELGCNKLALGHHKDDAVETFIMNLFDQGRIGCFSPVSYLSRKDLTVIRPLILAEEKEVKQAVRRENFPIIKSSCPVDGHTEREWAKQWVREMEHQKRDIKSQIFGAMRRAHISDW</sequence>
<evidence type="ECO:0000256" key="1">
    <source>
        <dbReference type="ARBA" id="ARBA00022679"/>
    </source>
</evidence>
<dbReference type="EMBL" id="JACSNR010000003">
    <property type="protein sequence ID" value="MBM6922924.1"/>
    <property type="molecule type" value="Genomic_DNA"/>
</dbReference>
<dbReference type="Proteomes" id="UP000724149">
    <property type="component" value="Unassembled WGS sequence"/>
</dbReference>
<reference evidence="3 4" key="1">
    <citation type="journal article" date="2021" name="Sci. Rep.">
        <title>The distribution of antibiotic resistance genes in chicken gut microbiota commensals.</title>
        <authorList>
            <person name="Juricova H."/>
            <person name="Matiasovicova J."/>
            <person name="Kubasova T."/>
            <person name="Cejkova D."/>
            <person name="Rychlik I."/>
        </authorList>
    </citation>
    <scope>NUCLEOTIDE SEQUENCE [LARGE SCALE GENOMIC DNA]</scope>
    <source>
        <strain evidence="3 4">An564</strain>
    </source>
</reference>
<dbReference type="CDD" id="cd24138">
    <property type="entry name" value="TtcA-like"/>
    <property type="match status" value="1"/>
</dbReference>
<dbReference type="Pfam" id="PF01171">
    <property type="entry name" value="ATP_bind_3"/>
    <property type="match status" value="1"/>
</dbReference>
<dbReference type="RefSeq" id="WP_177503842.1">
    <property type="nucleotide sequence ID" value="NZ_JACSNR010000003.1"/>
</dbReference>
<evidence type="ECO:0000313" key="3">
    <source>
        <dbReference type="EMBL" id="MBM6922924.1"/>
    </source>
</evidence>
<organism evidence="3 4">
    <name type="scientific">Hydrogenoanaerobacterium saccharovorans</name>
    <dbReference type="NCBI Taxonomy" id="474960"/>
    <lineage>
        <taxon>Bacteria</taxon>
        <taxon>Bacillati</taxon>
        <taxon>Bacillota</taxon>
        <taxon>Clostridia</taxon>
        <taxon>Eubacteriales</taxon>
        <taxon>Oscillospiraceae</taxon>
        <taxon>Hydrogenoanaerobacterium</taxon>
    </lineage>
</organism>
<dbReference type="PANTHER" id="PTHR43686">
    <property type="entry name" value="SULFURTRANSFERASE-RELATED"/>
    <property type="match status" value="1"/>
</dbReference>
<dbReference type="PANTHER" id="PTHR43686:SF1">
    <property type="entry name" value="AMINOTRAN_5 DOMAIN-CONTAINING PROTEIN"/>
    <property type="match status" value="1"/>
</dbReference>
<gene>
    <name evidence="3" type="ORF">H9X81_04350</name>
</gene>
<keyword evidence="1" id="KW-0808">Transferase</keyword>
<evidence type="ECO:0000313" key="4">
    <source>
        <dbReference type="Proteomes" id="UP000724149"/>
    </source>
</evidence>
<accession>A0ABS2GMI2</accession>
<dbReference type="InterPro" id="IPR035107">
    <property type="entry name" value="tRNA_thiolation_TtcA_Ctu1"/>
</dbReference>
<proteinExistence type="predicted"/>
<evidence type="ECO:0000259" key="2">
    <source>
        <dbReference type="Pfam" id="PF01171"/>
    </source>
</evidence>
<dbReference type="Gene3D" id="3.40.50.620">
    <property type="entry name" value="HUPs"/>
    <property type="match status" value="1"/>
</dbReference>
<keyword evidence="4" id="KW-1185">Reference proteome</keyword>
<protein>
    <submittedName>
        <fullName evidence="3">tRNA 2-thiocytidine biosynthesis protein TtcA</fullName>
    </submittedName>
</protein>
<feature type="domain" description="tRNA(Ile)-lysidine/2-thiocytidine synthase N-terminal" evidence="2">
    <location>
        <begin position="24"/>
        <end position="190"/>
    </location>
</feature>